<keyword evidence="8" id="KW-0375">Hydrogen ion transport</keyword>
<comment type="subcellular location">
    <subcellularLocation>
        <location evidence="2">Endomembrane system</location>
    </subcellularLocation>
    <subcellularLocation>
        <location evidence="1">Membrane</location>
        <topology evidence="1">Single-pass membrane protein</topology>
    </subcellularLocation>
</comment>
<proteinExistence type="inferred from homology"/>
<dbReference type="InterPro" id="IPR028987">
    <property type="entry name" value="ATP_synth_B-like_membr_sf"/>
</dbReference>
<keyword evidence="9 15" id="KW-1133">Transmembrane helix</keyword>
<keyword evidence="6" id="KW-0138">CF(0)</keyword>
<keyword evidence="12" id="KW-0066">ATP synthesis</keyword>
<dbReference type="InterPro" id="IPR005864">
    <property type="entry name" value="ATP_synth_F0_bsu_bac"/>
</dbReference>
<accession>A0A6J6FFZ9</accession>
<dbReference type="PANTHER" id="PTHR33445:SF1">
    <property type="entry name" value="ATP SYNTHASE SUBUNIT B"/>
    <property type="match status" value="1"/>
</dbReference>
<keyword evidence="14" id="KW-0175">Coiled coil</keyword>
<dbReference type="EMBL" id="CAEZUE010000020">
    <property type="protein sequence ID" value="CAB4586619.1"/>
    <property type="molecule type" value="Genomic_DNA"/>
</dbReference>
<dbReference type="GO" id="GO:0045259">
    <property type="term" value="C:proton-transporting ATP synthase complex"/>
    <property type="evidence" value="ECO:0007669"/>
    <property type="project" value="UniProtKB-KW"/>
</dbReference>
<evidence type="ECO:0000256" key="13">
    <source>
        <dbReference type="ARBA" id="ARBA00025198"/>
    </source>
</evidence>
<protein>
    <submittedName>
        <fullName evidence="16">Unannotated protein</fullName>
    </submittedName>
</protein>
<dbReference type="NCBIfam" id="TIGR01144">
    <property type="entry name" value="ATP_synt_b"/>
    <property type="match status" value="1"/>
</dbReference>
<dbReference type="InterPro" id="IPR002146">
    <property type="entry name" value="ATP_synth_b/b'su_bac/chlpt"/>
</dbReference>
<evidence type="ECO:0000256" key="4">
    <source>
        <dbReference type="ARBA" id="ARBA00022448"/>
    </source>
</evidence>
<comment type="function">
    <text evidence="13">F(1)F(0) ATP synthase produces ATP from ADP in the presence of a proton or sodium gradient. F-type ATPases consist of two structural domains, F(1) containing the extramembraneous catalytic core and F(0) containing the membrane proton channel, linked together by a central stalk and a peripheral stalk. During catalysis, ATP synthesis in the catalytic domain of F(1) is coupled via a rotary mechanism of the central stalk subunits to proton translocation.</text>
</comment>
<dbReference type="InterPro" id="IPR050059">
    <property type="entry name" value="ATP_synthase_B_chain"/>
</dbReference>
<sequence>MQHARVWAAETAEATTNPLLPAIYDIVWSIIPFAIVLFLFWRIVLPRMQETLDARAEKIEGGIALAESAQKEAADALEKYNVLLAEARAEASDIKEKARAEGSIILAELKDQASADAAAITAKAQQQIEAERLAAIQSLRSEVGQLALDLAGRVIGEQVKDSKSSSAVVDRFLAEIEKNEKSK</sequence>
<keyword evidence="11 15" id="KW-0472">Membrane</keyword>
<evidence type="ECO:0000256" key="3">
    <source>
        <dbReference type="ARBA" id="ARBA00005513"/>
    </source>
</evidence>
<dbReference type="PANTHER" id="PTHR33445">
    <property type="entry name" value="ATP SYNTHASE SUBUNIT B', CHLOROPLASTIC"/>
    <property type="match status" value="1"/>
</dbReference>
<evidence type="ECO:0000256" key="12">
    <source>
        <dbReference type="ARBA" id="ARBA00023310"/>
    </source>
</evidence>
<dbReference type="GO" id="GO:0012505">
    <property type="term" value="C:endomembrane system"/>
    <property type="evidence" value="ECO:0007669"/>
    <property type="project" value="UniProtKB-SubCell"/>
</dbReference>
<keyword evidence="7 15" id="KW-0812">Transmembrane</keyword>
<dbReference type="Pfam" id="PF00430">
    <property type="entry name" value="ATP-synt_B"/>
    <property type="match status" value="1"/>
</dbReference>
<name>A0A6J6FFZ9_9ZZZZ</name>
<evidence type="ECO:0000256" key="6">
    <source>
        <dbReference type="ARBA" id="ARBA00022547"/>
    </source>
</evidence>
<dbReference type="Gene3D" id="1.20.5.620">
    <property type="entry name" value="F1F0 ATP synthase subunit B, membrane domain"/>
    <property type="match status" value="1"/>
</dbReference>
<dbReference type="CDD" id="cd06503">
    <property type="entry name" value="ATP-synt_Fo_b"/>
    <property type="match status" value="1"/>
</dbReference>
<feature type="coiled-coil region" evidence="14">
    <location>
        <begin position="66"/>
        <end position="97"/>
    </location>
</feature>
<keyword evidence="10" id="KW-0406">Ion transport</keyword>
<organism evidence="16">
    <name type="scientific">freshwater metagenome</name>
    <dbReference type="NCBI Taxonomy" id="449393"/>
    <lineage>
        <taxon>unclassified sequences</taxon>
        <taxon>metagenomes</taxon>
        <taxon>ecological metagenomes</taxon>
    </lineage>
</organism>
<dbReference type="HAMAP" id="MF_01398">
    <property type="entry name" value="ATP_synth_b_bprime"/>
    <property type="match status" value="1"/>
</dbReference>
<evidence type="ECO:0000256" key="9">
    <source>
        <dbReference type="ARBA" id="ARBA00022989"/>
    </source>
</evidence>
<dbReference type="GO" id="GO:0015986">
    <property type="term" value="P:proton motive force-driven ATP synthesis"/>
    <property type="evidence" value="ECO:0007669"/>
    <property type="project" value="InterPro"/>
</dbReference>
<dbReference type="AlphaFoldDB" id="A0A6J6FFZ9"/>
<evidence type="ECO:0000256" key="1">
    <source>
        <dbReference type="ARBA" id="ARBA00004167"/>
    </source>
</evidence>
<gene>
    <name evidence="16" type="ORF">UFOPK1788_00272</name>
</gene>
<dbReference type="SUPFAM" id="SSF81573">
    <property type="entry name" value="F1F0 ATP synthase subunit B, membrane domain"/>
    <property type="match status" value="1"/>
</dbReference>
<keyword evidence="4" id="KW-0813">Transport</keyword>
<dbReference type="GO" id="GO:0046961">
    <property type="term" value="F:proton-transporting ATPase activity, rotational mechanism"/>
    <property type="evidence" value="ECO:0007669"/>
    <property type="project" value="TreeGrafter"/>
</dbReference>
<evidence type="ECO:0000256" key="14">
    <source>
        <dbReference type="SAM" id="Coils"/>
    </source>
</evidence>
<evidence type="ECO:0000256" key="2">
    <source>
        <dbReference type="ARBA" id="ARBA00004308"/>
    </source>
</evidence>
<comment type="similarity">
    <text evidence="3">Belongs to the ATPase B chain family.</text>
</comment>
<evidence type="ECO:0000256" key="11">
    <source>
        <dbReference type="ARBA" id="ARBA00023136"/>
    </source>
</evidence>
<evidence type="ECO:0000313" key="16">
    <source>
        <dbReference type="EMBL" id="CAB4586619.1"/>
    </source>
</evidence>
<dbReference type="NCBIfam" id="NF004412">
    <property type="entry name" value="PRK05759.1-3"/>
    <property type="match status" value="1"/>
</dbReference>
<evidence type="ECO:0000256" key="15">
    <source>
        <dbReference type="SAM" id="Phobius"/>
    </source>
</evidence>
<evidence type="ECO:0000256" key="7">
    <source>
        <dbReference type="ARBA" id="ARBA00022692"/>
    </source>
</evidence>
<evidence type="ECO:0000256" key="5">
    <source>
        <dbReference type="ARBA" id="ARBA00022475"/>
    </source>
</evidence>
<evidence type="ECO:0000256" key="10">
    <source>
        <dbReference type="ARBA" id="ARBA00023065"/>
    </source>
</evidence>
<reference evidence="16" key="1">
    <citation type="submission" date="2020-05" db="EMBL/GenBank/DDBJ databases">
        <authorList>
            <person name="Chiriac C."/>
            <person name="Salcher M."/>
            <person name="Ghai R."/>
            <person name="Kavagutti S V."/>
        </authorList>
    </citation>
    <scope>NUCLEOTIDE SEQUENCE</scope>
</reference>
<feature type="transmembrane region" description="Helical" evidence="15">
    <location>
        <begin position="26"/>
        <end position="45"/>
    </location>
</feature>
<keyword evidence="5" id="KW-1003">Cell membrane</keyword>
<evidence type="ECO:0000256" key="8">
    <source>
        <dbReference type="ARBA" id="ARBA00022781"/>
    </source>
</evidence>